<evidence type="ECO:0000313" key="3">
    <source>
        <dbReference type="Proteomes" id="UP000041254"/>
    </source>
</evidence>
<feature type="region of interest" description="Disordered" evidence="1">
    <location>
        <begin position="510"/>
        <end position="530"/>
    </location>
</feature>
<dbReference type="Gene3D" id="1.10.10.10">
    <property type="entry name" value="Winged helix-like DNA-binding domain superfamily/Winged helix DNA-binding domain"/>
    <property type="match status" value="1"/>
</dbReference>
<organism evidence="2 3">
    <name type="scientific">Vitrella brassicaformis (strain CCMP3155)</name>
    <dbReference type="NCBI Taxonomy" id="1169540"/>
    <lineage>
        <taxon>Eukaryota</taxon>
        <taxon>Sar</taxon>
        <taxon>Alveolata</taxon>
        <taxon>Colpodellida</taxon>
        <taxon>Vitrellaceae</taxon>
        <taxon>Vitrella</taxon>
    </lineage>
</organism>
<dbReference type="SUPFAM" id="SSF46689">
    <property type="entry name" value="Homeodomain-like"/>
    <property type="match status" value="1"/>
</dbReference>
<name>A0A0G4EMZ8_VITBC</name>
<sequence>MDTSGPGALYGEGAAAFAGLQEQAGGLRLSHANLFMDAGKLLQSSASASAGVDGAQDGTPTDSWVGRMNRELWSIEGTMWEIRRSMLNVALGGEQGNELDSQRLASLENLRRNMQDALAAFKNELPLLPQQESTPVTEPNGSSPAQLGAIDGKRGRHPILKQEELSPGAADTAAAAAALGMHPIPMALDASHHQQQQEGEEGADGQATGKAAGGTRRSKRRRKASVTPMVAEEQPEEQHDEQQHNPPALPEHPQVTDFPFPHFPLPIDTGVSPMNVNGFPYAPFPAIPGGTSSADDTVSERSKKAATNASGKGGKGGTGTRRPRREISVGDKLKALEQLEKGTPATQVCKDFGMSSRTLWKWWEKRELLASTYALGRTEKKRLSGGGRKRRFPELEEEVRREVWKRQQSGEKVTFPEAQKIASAVRRERFPNLDFEPNQRWLRIIFNRQHENWEQICARAYSSAQVDQPQLDDGDDPAKAAAAAAAAAMAYTMSADLAVPIKFEEDAGEVAVAGGGGGEGQEEDKALEAE</sequence>
<reference evidence="2 3" key="1">
    <citation type="submission" date="2014-11" db="EMBL/GenBank/DDBJ databases">
        <authorList>
            <person name="Zhu J."/>
            <person name="Qi W."/>
            <person name="Song R."/>
        </authorList>
    </citation>
    <scope>NUCLEOTIDE SEQUENCE [LARGE SCALE GENOMIC DNA]</scope>
</reference>
<dbReference type="InterPro" id="IPR036388">
    <property type="entry name" value="WH-like_DNA-bd_sf"/>
</dbReference>
<dbReference type="VEuPathDB" id="CryptoDB:Vbra_2910"/>
<evidence type="ECO:0000256" key="1">
    <source>
        <dbReference type="SAM" id="MobiDB-lite"/>
    </source>
</evidence>
<gene>
    <name evidence="2" type="ORF">Vbra_2910</name>
</gene>
<evidence type="ECO:0000313" key="2">
    <source>
        <dbReference type="EMBL" id="CEL99202.1"/>
    </source>
</evidence>
<protein>
    <recommendedName>
        <fullName evidence="4">HTH CENPB-type domain-containing protein</fullName>
    </recommendedName>
</protein>
<dbReference type="Proteomes" id="UP000041254">
    <property type="component" value="Unassembled WGS sequence"/>
</dbReference>
<feature type="region of interest" description="Disordered" evidence="1">
    <location>
        <begin position="131"/>
        <end position="151"/>
    </location>
</feature>
<proteinExistence type="predicted"/>
<evidence type="ECO:0008006" key="4">
    <source>
        <dbReference type="Google" id="ProtNLM"/>
    </source>
</evidence>
<dbReference type="InParanoid" id="A0A0G4EMZ8"/>
<feature type="region of interest" description="Disordered" evidence="1">
    <location>
        <begin position="291"/>
        <end position="327"/>
    </location>
</feature>
<feature type="compositionally biased region" description="Polar residues" evidence="1">
    <location>
        <begin position="131"/>
        <end position="145"/>
    </location>
</feature>
<feature type="region of interest" description="Disordered" evidence="1">
    <location>
        <begin position="190"/>
        <end position="262"/>
    </location>
</feature>
<keyword evidence="3" id="KW-1185">Reference proteome</keyword>
<accession>A0A0G4EMZ8</accession>
<dbReference type="EMBL" id="CDMY01000275">
    <property type="protein sequence ID" value="CEL99202.1"/>
    <property type="molecule type" value="Genomic_DNA"/>
</dbReference>
<dbReference type="AlphaFoldDB" id="A0A0G4EMZ8"/>
<dbReference type="InterPro" id="IPR009057">
    <property type="entry name" value="Homeodomain-like_sf"/>
</dbReference>